<dbReference type="OrthoDB" id="8861581at2759"/>
<evidence type="ECO:0000313" key="2">
    <source>
        <dbReference type="EMBL" id="PKU42741.1"/>
    </source>
</evidence>
<keyword evidence="2" id="KW-0675">Receptor</keyword>
<organism evidence="2 3">
    <name type="scientific">Limosa lapponica baueri</name>
    <dbReference type="NCBI Taxonomy" id="1758121"/>
    <lineage>
        <taxon>Eukaryota</taxon>
        <taxon>Metazoa</taxon>
        <taxon>Chordata</taxon>
        <taxon>Craniata</taxon>
        <taxon>Vertebrata</taxon>
        <taxon>Euteleostomi</taxon>
        <taxon>Archelosauria</taxon>
        <taxon>Archosauria</taxon>
        <taxon>Dinosauria</taxon>
        <taxon>Saurischia</taxon>
        <taxon>Theropoda</taxon>
        <taxon>Coelurosauria</taxon>
        <taxon>Aves</taxon>
        <taxon>Neognathae</taxon>
        <taxon>Neoaves</taxon>
        <taxon>Charadriiformes</taxon>
        <taxon>Scolopacidae</taxon>
        <taxon>Limosa</taxon>
    </lineage>
</organism>
<protein>
    <submittedName>
        <fullName evidence="2">Glutamate receptor 1 isoform x3</fullName>
    </submittedName>
</protein>
<dbReference type="Gene3D" id="3.40.50.2300">
    <property type="match status" value="1"/>
</dbReference>
<sequence>MPSSVDFLIFQGWRLLHVNESFVFPRLLVQKYICSNNRLFPILETKALIVKADHSARVDSFMSCKAEQRGRWQTDSSETKCSGVQNLGVEMGGLFPNQQSQEHAAFRFALSQLTEPPKLLPQIDIVNISDSFEMTYTCKATELHVYQGSNSDSLDQLHPGCNKTKNFVVGAGAEGLKVCLIAWFGDGLTEVVVNEELVEPAEGVSASEALGRGDVEEGSTGAETKIQRENERIN</sequence>
<gene>
    <name evidence="2" type="ORF">llap_6952</name>
</gene>
<proteinExistence type="predicted"/>
<dbReference type="EMBL" id="KZ505965">
    <property type="protein sequence ID" value="PKU42741.1"/>
    <property type="molecule type" value="Genomic_DNA"/>
</dbReference>
<reference evidence="3" key="1">
    <citation type="submission" date="2017-11" db="EMBL/GenBank/DDBJ databases">
        <authorList>
            <person name="Lima N.C."/>
            <person name="Parody-Merino A.M."/>
            <person name="Battley P.F."/>
            <person name="Fidler A.E."/>
            <person name="Prosdocimi F."/>
        </authorList>
    </citation>
    <scope>NUCLEOTIDE SEQUENCE [LARGE SCALE GENOMIC DNA]</scope>
</reference>
<evidence type="ECO:0000313" key="3">
    <source>
        <dbReference type="Proteomes" id="UP000233556"/>
    </source>
</evidence>
<reference evidence="3" key="2">
    <citation type="submission" date="2017-12" db="EMBL/GenBank/DDBJ databases">
        <title>Genome sequence of the Bar-tailed Godwit (Limosa lapponica baueri).</title>
        <authorList>
            <person name="Lima N.C.B."/>
            <person name="Parody-Merino A.M."/>
            <person name="Battley P.F."/>
            <person name="Fidler A.E."/>
            <person name="Prosdocimi F."/>
        </authorList>
    </citation>
    <scope>NUCLEOTIDE SEQUENCE [LARGE SCALE GENOMIC DNA]</scope>
</reference>
<name>A0A2I0U9P6_LIMLA</name>
<dbReference type="AlphaFoldDB" id="A0A2I0U9P6"/>
<evidence type="ECO:0000256" key="1">
    <source>
        <dbReference type="SAM" id="MobiDB-lite"/>
    </source>
</evidence>
<feature type="compositionally biased region" description="Basic and acidic residues" evidence="1">
    <location>
        <begin position="225"/>
        <end position="234"/>
    </location>
</feature>
<accession>A0A2I0U9P6</accession>
<feature type="region of interest" description="Disordered" evidence="1">
    <location>
        <begin position="203"/>
        <end position="234"/>
    </location>
</feature>
<keyword evidence="3" id="KW-1185">Reference proteome</keyword>
<dbReference type="Proteomes" id="UP000233556">
    <property type="component" value="Unassembled WGS sequence"/>
</dbReference>